<organism evidence="2 3">
    <name type="scientific">Brassica carinata</name>
    <name type="common">Ethiopian mustard</name>
    <name type="synonym">Abyssinian cabbage</name>
    <dbReference type="NCBI Taxonomy" id="52824"/>
    <lineage>
        <taxon>Eukaryota</taxon>
        <taxon>Viridiplantae</taxon>
        <taxon>Streptophyta</taxon>
        <taxon>Embryophyta</taxon>
        <taxon>Tracheophyta</taxon>
        <taxon>Spermatophyta</taxon>
        <taxon>Magnoliopsida</taxon>
        <taxon>eudicotyledons</taxon>
        <taxon>Gunneridae</taxon>
        <taxon>Pentapetalae</taxon>
        <taxon>rosids</taxon>
        <taxon>malvids</taxon>
        <taxon>Brassicales</taxon>
        <taxon>Brassicaceae</taxon>
        <taxon>Brassiceae</taxon>
        <taxon>Brassica</taxon>
    </lineage>
</organism>
<proteinExistence type="predicted"/>
<evidence type="ECO:0000313" key="2">
    <source>
        <dbReference type="EMBL" id="KAG2257097.1"/>
    </source>
</evidence>
<dbReference type="Pfam" id="PF13966">
    <property type="entry name" value="zf-RVT"/>
    <property type="match status" value="1"/>
</dbReference>
<dbReference type="EMBL" id="JAAMPC010000015">
    <property type="protein sequence ID" value="KAG2257097.1"/>
    <property type="molecule type" value="Genomic_DNA"/>
</dbReference>
<reference evidence="2 3" key="1">
    <citation type="submission" date="2020-02" db="EMBL/GenBank/DDBJ databases">
        <authorList>
            <person name="Ma Q."/>
            <person name="Huang Y."/>
            <person name="Song X."/>
            <person name="Pei D."/>
        </authorList>
    </citation>
    <scope>NUCLEOTIDE SEQUENCE [LARGE SCALE GENOMIC DNA]</scope>
    <source>
        <strain evidence="2">Sxm20200214</strain>
        <tissue evidence="2">Leaf</tissue>
    </source>
</reference>
<dbReference type="InterPro" id="IPR026960">
    <property type="entry name" value="RVT-Znf"/>
</dbReference>
<feature type="domain" description="Reverse transcriptase zinc-binding" evidence="1">
    <location>
        <begin position="303"/>
        <end position="387"/>
    </location>
</feature>
<accession>A0A8X7PUN7</accession>
<dbReference type="AlphaFoldDB" id="A0A8X7PUN7"/>
<protein>
    <recommendedName>
        <fullName evidence="1">Reverse transcriptase zinc-binding domain-containing protein</fullName>
    </recommendedName>
</protein>
<dbReference type="Proteomes" id="UP000886595">
    <property type="component" value="Unassembled WGS sequence"/>
</dbReference>
<gene>
    <name evidence="2" type="ORF">Bca52824_076391</name>
</gene>
<keyword evidence="3" id="KW-1185">Reference proteome</keyword>
<dbReference type="PANTHER" id="PTHR33116:SF80">
    <property type="entry name" value="REVERSE TRANSCRIPTASE ZINC-BINDING DOMAIN-CONTAINING PROTEIN"/>
    <property type="match status" value="1"/>
</dbReference>
<dbReference type="OrthoDB" id="1064732at2759"/>
<comment type="caution">
    <text evidence="2">The sequence shown here is derived from an EMBL/GenBank/DDBJ whole genome shotgun (WGS) entry which is preliminary data.</text>
</comment>
<evidence type="ECO:0000259" key="1">
    <source>
        <dbReference type="Pfam" id="PF13966"/>
    </source>
</evidence>
<sequence>MNRAKTELYVAGLSQTETADLASLGFSLGSLPVRYLGLPLMHRKLRICDYRPLMDQLKRRFSSWTSCALSFAGRRQLLNTVIAGTLNFWFSSFVLPKGCIKAIESLCSRFLWNGNITSKAAAKVSWNVVCLPRSEGGLGLRNLSIWNKTLSLKLVWLLHSESESLWASWTKHHRLKGLSIWSLDEKKQGSWIWKSILKLRPLAENFLRCEVGNGEQASFWFDFWLPIGPLINLLGFDGPRQLGVPIHAKVADCCSNTGWILRPARSPQAEQLHIILCSVQPPSHSSVRDCYKWYVDDLYLDSFNTARTWESVRDRSSTVDWESVVWFGGHVPRHAFHMWVTHLDRLPTRSRIAAWDHNIENSCLLCNGLDENRDHLFLRCRFSERLWKMIIRRLGYQPFLFHTWTSLIEWLRMKDSTCPQTLRKLAAHAIIYHLWLERNNRLHNAVFSSTDRIFKDIDRHIRNTILARKGRKKFHSLMCTWLRFS</sequence>
<dbReference type="PANTHER" id="PTHR33116">
    <property type="entry name" value="REVERSE TRANSCRIPTASE ZINC-BINDING DOMAIN-CONTAINING PROTEIN-RELATED-RELATED"/>
    <property type="match status" value="1"/>
</dbReference>
<evidence type="ECO:0000313" key="3">
    <source>
        <dbReference type="Proteomes" id="UP000886595"/>
    </source>
</evidence>
<name>A0A8X7PUN7_BRACI</name>